<name>A0A4Q2KIR1_9SPHN</name>
<comment type="caution">
    <text evidence="2">The sequence shown here is derived from an EMBL/GenBank/DDBJ whole genome shotgun (WGS) entry which is preliminary data.</text>
</comment>
<evidence type="ECO:0000313" key="3">
    <source>
        <dbReference type="Proteomes" id="UP000293623"/>
    </source>
</evidence>
<dbReference type="GO" id="GO:0016747">
    <property type="term" value="F:acyltransferase activity, transferring groups other than amino-acyl groups"/>
    <property type="evidence" value="ECO:0007669"/>
    <property type="project" value="InterPro"/>
</dbReference>
<gene>
    <name evidence="2" type="primary">pseH</name>
    <name evidence="2" type="ORF">ETX26_12875</name>
</gene>
<dbReference type="PROSITE" id="PS51186">
    <property type="entry name" value="GNAT"/>
    <property type="match status" value="1"/>
</dbReference>
<dbReference type="NCBIfam" id="TIGR03585">
    <property type="entry name" value="PseH"/>
    <property type="match status" value="1"/>
</dbReference>
<feature type="domain" description="N-acetyltransferase" evidence="1">
    <location>
        <begin position="1"/>
        <end position="158"/>
    </location>
</feature>
<dbReference type="Gene3D" id="3.40.630.30">
    <property type="match status" value="1"/>
</dbReference>
<dbReference type="InterPro" id="IPR020036">
    <property type="entry name" value="PseH"/>
</dbReference>
<keyword evidence="2" id="KW-0012">Acyltransferase</keyword>
<accession>A0A4Q2KIR1</accession>
<keyword evidence="2" id="KW-0808">Transferase</keyword>
<dbReference type="OrthoDB" id="5459937at2"/>
<organism evidence="2 3">
    <name type="scientific">Pelagerythrobacter rhizovicinus</name>
    <dbReference type="NCBI Taxonomy" id="2268576"/>
    <lineage>
        <taxon>Bacteria</taxon>
        <taxon>Pseudomonadati</taxon>
        <taxon>Pseudomonadota</taxon>
        <taxon>Alphaproteobacteria</taxon>
        <taxon>Sphingomonadales</taxon>
        <taxon>Erythrobacteraceae</taxon>
        <taxon>Pelagerythrobacter</taxon>
    </lineage>
</organism>
<evidence type="ECO:0000313" key="2">
    <source>
        <dbReference type="EMBL" id="RXZ65078.1"/>
    </source>
</evidence>
<dbReference type="PANTHER" id="PTHR43415:SF3">
    <property type="entry name" value="GNAT-FAMILY ACETYLTRANSFERASE"/>
    <property type="match status" value="1"/>
</dbReference>
<dbReference type="Proteomes" id="UP000293623">
    <property type="component" value="Unassembled WGS sequence"/>
</dbReference>
<proteinExistence type="predicted"/>
<evidence type="ECO:0000259" key="1">
    <source>
        <dbReference type="PROSITE" id="PS51186"/>
    </source>
</evidence>
<sequence length="158" mass="18153">MAADDLETIRAWRNHPNVRSSMFSTNEITREEHQAWFDRASADAARRLLLLERDDRAIGFVQFQVLGEGGIVEWGFYVAPRAQKGTGSLLSHHALRFAFQHAGFHKVCGRVLAFNEPSIAFHLKFGFLREGILREHHFDGSRYHDVFCFGLLKSAWHD</sequence>
<dbReference type="EMBL" id="SDPV01000002">
    <property type="protein sequence ID" value="RXZ65078.1"/>
    <property type="molecule type" value="Genomic_DNA"/>
</dbReference>
<dbReference type="Pfam" id="PF13302">
    <property type="entry name" value="Acetyltransf_3"/>
    <property type="match status" value="1"/>
</dbReference>
<dbReference type="InterPro" id="IPR016181">
    <property type="entry name" value="Acyl_CoA_acyltransferase"/>
</dbReference>
<protein>
    <submittedName>
        <fullName evidence="2">UDP-4-amino-4, 6-dideoxy-N-acetyl-beta-L-altrosamine N-acetyltransferase</fullName>
        <ecNumber evidence="2">2.3.1.202</ecNumber>
    </submittedName>
</protein>
<dbReference type="InterPro" id="IPR000182">
    <property type="entry name" value="GNAT_dom"/>
</dbReference>
<dbReference type="PANTHER" id="PTHR43415">
    <property type="entry name" value="SPERMIDINE N(1)-ACETYLTRANSFERASE"/>
    <property type="match status" value="1"/>
</dbReference>
<dbReference type="AlphaFoldDB" id="A0A4Q2KIR1"/>
<reference evidence="2 3" key="1">
    <citation type="submission" date="2019-01" db="EMBL/GenBank/DDBJ databases">
        <title>Altererythrobacter rhizovicinus sp. nov., isolated from the rhizosphere soil of Haloxylon ammodendron.</title>
        <authorList>
            <person name="Li H.-P."/>
            <person name="Gou J.-Y."/>
            <person name="Yao D."/>
            <person name="Han Q.-Q."/>
            <person name="Shao K.-Z."/>
            <person name="Zhao Q."/>
            <person name="Zhang J.-L."/>
        </authorList>
    </citation>
    <scope>NUCLEOTIDE SEQUENCE [LARGE SCALE GENOMIC DNA]</scope>
    <source>
        <strain evidence="2 3">AY-3R</strain>
    </source>
</reference>
<dbReference type="SUPFAM" id="SSF55729">
    <property type="entry name" value="Acyl-CoA N-acyltransferases (Nat)"/>
    <property type="match status" value="1"/>
</dbReference>
<keyword evidence="3" id="KW-1185">Reference proteome</keyword>
<dbReference type="EC" id="2.3.1.202" evidence="2"/>